<dbReference type="InterPro" id="IPR050428">
    <property type="entry name" value="TCS_sensor_his_kinase"/>
</dbReference>
<dbReference type="InterPro" id="IPR036890">
    <property type="entry name" value="HATPase_C_sf"/>
</dbReference>
<dbReference type="PANTHER" id="PTHR45436:SF5">
    <property type="entry name" value="SENSOR HISTIDINE KINASE TRCS"/>
    <property type="match status" value="1"/>
</dbReference>
<dbReference type="InterPro" id="IPR003594">
    <property type="entry name" value="HATPase_dom"/>
</dbReference>
<keyword evidence="6" id="KW-0808">Transferase</keyword>
<gene>
    <name evidence="15" type="ORF">V1Y59_06145</name>
</gene>
<accession>A0ABU7MRP7</accession>
<keyword evidence="7 13" id="KW-0812">Transmembrane</keyword>
<proteinExistence type="predicted"/>
<evidence type="ECO:0000256" key="3">
    <source>
        <dbReference type="ARBA" id="ARBA00012438"/>
    </source>
</evidence>
<keyword evidence="5" id="KW-0597">Phosphoprotein</keyword>
<evidence type="ECO:0000256" key="11">
    <source>
        <dbReference type="ARBA" id="ARBA00023136"/>
    </source>
</evidence>
<evidence type="ECO:0000259" key="14">
    <source>
        <dbReference type="PROSITE" id="PS50109"/>
    </source>
</evidence>
<dbReference type="Gene3D" id="3.30.450.20">
    <property type="entry name" value="PAS domain"/>
    <property type="match status" value="2"/>
</dbReference>
<evidence type="ECO:0000313" key="15">
    <source>
        <dbReference type="EMBL" id="MEE4022651.1"/>
    </source>
</evidence>
<dbReference type="GO" id="GO:0005524">
    <property type="term" value="F:ATP binding"/>
    <property type="evidence" value="ECO:0007669"/>
    <property type="project" value="UniProtKB-KW"/>
</dbReference>
<dbReference type="EMBL" id="JAZDUE010000004">
    <property type="protein sequence ID" value="MEE4022651.1"/>
    <property type="molecule type" value="Genomic_DNA"/>
</dbReference>
<dbReference type="Pfam" id="PF17203">
    <property type="entry name" value="sCache_3_2"/>
    <property type="match status" value="1"/>
</dbReference>
<dbReference type="PANTHER" id="PTHR45436">
    <property type="entry name" value="SENSOR HISTIDINE KINASE YKOH"/>
    <property type="match status" value="1"/>
</dbReference>
<comment type="caution">
    <text evidence="15">The sequence shown here is derived from an EMBL/GenBank/DDBJ whole genome shotgun (WGS) entry which is preliminary data.</text>
</comment>
<evidence type="ECO:0000313" key="16">
    <source>
        <dbReference type="Proteomes" id="UP001335729"/>
    </source>
</evidence>
<sequence>MTSVVPRTLAGQAVAWLLALVAVIVVVGGVLAAVDARLDGDRAARQEVTAVAVSLADAPSTAEAVMSPDPAALLQPVTEQVRQATDIAFITIMDPAGRRFTHTDPEMIGGSYLGSRAEALRGEVHTETYTGTLGPSIRTIAPVRATDGQIVGLVAAGITQQTLSDAWTAQLPLIATIAALVLLFAGAGLWLIRRRLLRQTGGLAPAELRLMYEHHDAVLHSVREGLVVTEAGRPALVNDEARRLLDLDGDHVPSEPESAPVPEFLDGSRTPLVDELYAQGGRTLVVSRSPVPGSRDSAVVTIRDRTELSEALGELDSMTSFAEALRSQAHETANLLHTIVAMIEMGRGAEAARLATSELQLSQRLIDELSESVAEPALAALLLGKTAQAAERGVALTLTEDSLLVDAATQLLPAGEMITVVGNLVDNALDAADPADPWVEVTVIGDASELTVVVADSGPGMAPDVFRRARMRGFSTKSGGDAAGRGLGLALVAQIIARHGGTLTAETTYGSVVTATVSAVATREPGTAEAETGEAAVPSVGQDR</sequence>
<evidence type="ECO:0000256" key="5">
    <source>
        <dbReference type="ARBA" id="ARBA00022553"/>
    </source>
</evidence>
<evidence type="ECO:0000256" key="2">
    <source>
        <dbReference type="ARBA" id="ARBA00004651"/>
    </source>
</evidence>
<evidence type="ECO:0000256" key="6">
    <source>
        <dbReference type="ARBA" id="ARBA00022679"/>
    </source>
</evidence>
<dbReference type="SUPFAM" id="SSF55874">
    <property type="entry name" value="ATPase domain of HSP90 chaperone/DNA topoisomerase II/histidine kinase"/>
    <property type="match status" value="1"/>
</dbReference>
<keyword evidence="16" id="KW-1185">Reference proteome</keyword>
<dbReference type="InterPro" id="IPR033463">
    <property type="entry name" value="sCache_3"/>
</dbReference>
<evidence type="ECO:0000256" key="8">
    <source>
        <dbReference type="ARBA" id="ARBA00022777"/>
    </source>
</evidence>
<protein>
    <recommendedName>
        <fullName evidence="3">histidine kinase</fullName>
        <ecNumber evidence="3">2.7.13.3</ecNumber>
    </recommendedName>
</protein>
<dbReference type="Gene3D" id="3.30.565.10">
    <property type="entry name" value="Histidine kinase-like ATPase, C-terminal domain"/>
    <property type="match status" value="1"/>
</dbReference>
<organism evidence="15 16">
    <name type="scientific">Gordonia prachuapensis</name>
    <dbReference type="NCBI Taxonomy" id="3115651"/>
    <lineage>
        <taxon>Bacteria</taxon>
        <taxon>Bacillati</taxon>
        <taxon>Actinomycetota</taxon>
        <taxon>Actinomycetes</taxon>
        <taxon>Mycobacteriales</taxon>
        <taxon>Gordoniaceae</taxon>
        <taxon>Gordonia</taxon>
    </lineage>
</organism>
<evidence type="ECO:0000256" key="12">
    <source>
        <dbReference type="SAM" id="MobiDB-lite"/>
    </source>
</evidence>
<keyword evidence="15" id="KW-0067">ATP-binding</keyword>
<dbReference type="InterPro" id="IPR005467">
    <property type="entry name" value="His_kinase_dom"/>
</dbReference>
<evidence type="ECO:0000256" key="7">
    <source>
        <dbReference type="ARBA" id="ARBA00022692"/>
    </source>
</evidence>
<dbReference type="SMART" id="SM00387">
    <property type="entry name" value="HATPase_c"/>
    <property type="match status" value="1"/>
</dbReference>
<dbReference type="RefSeq" id="WP_330503953.1">
    <property type="nucleotide sequence ID" value="NZ_JAZDUE010000004.1"/>
</dbReference>
<comment type="catalytic activity">
    <reaction evidence="1">
        <text>ATP + protein L-histidine = ADP + protein N-phospho-L-histidine.</text>
        <dbReference type="EC" id="2.7.13.3"/>
    </reaction>
</comment>
<keyword evidence="4" id="KW-1003">Cell membrane</keyword>
<feature type="transmembrane region" description="Helical" evidence="13">
    <location>
        <begin position="171"/>
        <end position="192"/>
    </location>
</feature>
<dbReference type="PROSITE" id="PS50109">
    <property type="entry name" value="HIS_KIN"/>
    <property type="match status" value="1"/>
</dbReference>
<evidence type="ECO:0000256" key="13">
    <source>
        <dbReference type="SAM" id="Phobius"/>
    </source>
</evidence>
<comment type="subcellular location">
    <subcellularLocation>
        <location evidence="2">Cell membrane</location>
        <topology evidence="2">Multi-pass membrane protein</topology>
    </subcellularLocation>
</comment>
<dbReference type="EC" id="2.7.13.3" evidence="3"/>
<dbReference type="InterPro" id="IPR029151">
    <property type="entry name" value="Sensor-like_sf"/>
</dbReference>
<dbReference type="PRINTS" id="PR00344">
    <property type="entry name" value="BCTRLSENSOR"/>
</dbReference>
<evidence type="ECO:0000256" key="10">
    <source>
        <dbReference type="ARBA" id="ARBA00023012"/>
    </source>
</evidence>
<feature type="compositionally biased region" description="Low complexity" evidence="12">
    <location>
        <begin position="523"/>
        <end position="536"/>
    </location>
</feature>
<dbReference type="Pfam" id="PF02518">
    <property type="entry name" value="HATPase_c"/>
    <property type="match status" value="1"/>
</dbReference>
<reference evidence="15 16" key="1">
    <citation type="submission" date="2024-01" db="EMBL/GenBank/DDBJ databases">
        <title>Draft genome sequence of Gordonia sp. PKS22-38.</title>
        <authorList>
            <person name="Suphannarot A."/>
            <person name="Mingma R."/>
        </authorList>
    </citation>
    <scope>NUCLEOTIDE SEQUENCE [LARGE SCALE GENOMIC DNA]</scope>
    <source>
        <strain evidence="15 16">PKS22-38</strain>
    </source>
</reference>
<keyword evidence="11 13" id="KW-0472">Membrane</keyword>
<dbReference type="Proteomes" id="UP001335729">
    <property type="component" value="Unassembled WGS sequence"/>
</dbReference>
<keyword evidence="8" id="KW-0418">Kinase</keyword>
<evidence type="ECO:0000256" key="4">
    <source>
        <dbReference type="ARBA" id="ARBA00022475"/>
    </source>
</evidence>
<feature type="region of interest" description="Disordered" evidence="12">
    <location>
        <begin position="523"/>
        <end position="544"/>
    </location>
</feature>
<dbReference type="CDD" id="cd18773">
    <property type="entry name" value="PDC1_HK_sensor"/>
    <property type="match status" value="1"/>
</dbReference>
<keyword evidence="15" id="KW-0547">Nucleotide-binding</keyword>
<feature type="domain" description="Histidine kinase" evidence="14">
    <location>
        <begin position="327"/>
        <end position="521"/>
    </location>
</feature>
<dbReference type="SUPFAM" id="SSF103190">
    <property type="entry name" value="Sensory domain-like"/>
    <property type="match status" value="1"/>
</dbReference>
<evidence type="ECO:0000256" key="1">
    <source>
        <dbReference type="ARBA" id="ARBA00000085"/>
    </source>
</evidence>
<evidence type="ECO:0000256" key="9">
    <source>
        <dbReference type="ARBA" id="ARBA00022989"/>
    </source>
</evidence>
<keyword evidence="10" id="KW-0902">Two-component regulatory system</keyword>
<dbReference type="InterPro" id="IPR004358">
    <property type="entry name" value="Sig_transdc_His_kin-like_C"/>
</dbReference>
<keyword evidence="9 13" id="KW-1133">Transmembrane helix</keyword>
<name>A0ABU7MRP7_9ACTN</name>